<evidence type="ECO:0000256" key="4">
    <source>
        <dbReference type="ARBA" id="ARBA00023180"/>
    </source>
</evidence>
<dbReference type="Proteomes" id="UP000222542">
    <property type="component" value="Unassembled WGS sequence"/>
</dbReference>
<gene>
    <name evidence="5" type="ORF">T459_32971</name>
</gene>
<reference evidence="5 6" key="2">
    <citation type="journal article" date="2017" name="Genome Biol.">
        <title>New reference genome sequences of hot pepper reveal the massive evolution of plant disease-resistance genes by retroduplication.</title>
        <authorList>
            <person name="Kim S."/>
            <person name="Park J."/>
            <person name="Yeom S.I."/>
            <person name="Kim Y.M."/>
            <person name="Seo E."/>
            <person name="Kim K.T."/>
            <person name="Kim M.S."/>
            <person name="Lee J.M."/>
            <person name="Cheong K."/>
            <person name="Shin H.S."/>
            <person name="Kim S.B."/>
            <person name="Han K."/>
            <person name="Lee J."/>
            <person name="Park M."/>
            <person name="Lee H.A."/>
            <person name="Lee H.Y."/>
            <person name="Lee Y."/>
            <person name="Oh S."/>
            <person name="Lee J.H."/>
            <person name="Choi E."/>
            <person name="Choi E."/>
            <person name="Lee S.E."/>
            <person name="Jeon J."/>
            <person name="Kim H."/>
            <person name="Choi G."/>
            <person name="Song H."/>
            <person name="Lee J."/>
            <person name="Lee S.C."/>
            <person name="Kwon J.K."/>
            <person name="Lee H.Y."/>
            <person name="Koo N."/>
            <person name="Hong Y."/>
            <person name="Kim R.W."/>
            <person name="Kang W.H."/>
            <person name="Huh J.H."/>
            <person name="Kang B.C."/>
            <person name="Yang T.J."/>
            <person name="Lee Y.H."/>
            <person name="Bennetzen J.L."/>
            <person name="Choi D."/>
        </authorList>
    </citation>
    <scope>NUCLEOTIDE SEQUENCE [LARGE SCALE GENOMIC DNA]</scope>
    <source>
        <strain evidence="6">cv. CM334</strain>
    </source>
</reference>
<dbReference type="CDD" id="cd01837">
    <property type="entry name" value="SGNH_plant_lipase_like"/>
    <property type="match status" value="1"/>
</dbReference>
<sequence length="644" mass="72948">MQFSHPFDGFQDHIPPPRQLTFESKLSLLPPSMYQALESGLPLLNPYKLPSANFKHGANFAVASATALSTEIMAEKKIFNPMTNNSLNVQLDWMSSHFETTCFPDCPKKLKKSLILLGEIGGNEFNYGLLQRKTIEELRKMVPDVVQTITHGVKRAIGFGATRIIVPGNFPIGCVPIFLTQFRTDNSTAYDEYHCLKNLNNFAIFYNHYLQQAIDELKKEYPNITLVYGDYYNAYMWLLKNAVRLDCMLINLKFRFQYFIICEKGQMALAIRVIVLSVISLVILQEKGNAEELLVKLKKPSLMNCRFDKIYQFGDSLSDTGNCIRESHCGARTACRRLPYGMNFYRKATGRCSDGMLMIDFIALESGLPLLNPYEDPRANFIHGANFAVAGATALSTEILAEKKIVNRVTNSSLNVQLDWMSSHFETNCFPDCPKKLKKSLFLVGEIGGNEFNYGLSQGRTIEELKRMVPDVIQIIIHGVKRVIGFGATRIIVPGNFPIGCIPIFLTQFMTDNSNAYDEYHCLKVLNNIAIFYNHHLQQAIDELKKEHPNITLIYGDYYNAYLWLLQNAVKLGFDKNSVQKACCGIGGEYNYDTHKQCGSPGVQACAYASTYISWDGIHLTQAAYKWLARWLIDDMLPQLNCHI</sequence>
<evidence type="ECO:0008006" key="7">
    <source>
        <dbReference type="Google" id="ProtNLM"/>
    </source>
</evidence>
<dbReference type="SUPFAM" id="SSF52266">
    <property type="entry name" value="SGNH hydrolase"/>
    <property type="match status" value="1"/>
</dbReference>
<keyword evidence="6" id="KW-1185">Reference proteome</keyword>
<dbReference type="InterPro" id="IPR035669">
    <property type="entry name" value="SGNH_plant_lipase-like"/>
</dbReference>
<comment type="similarity">
    <text evidence="1">Belongs to the 'GDSL' lipolytic enzyme family.</text>
</comment>
<dbReference type="GO" id="GO:0016788">
    <property type="term" value="F:hydrolase activity, acting on ester bonds"/>
    <property type="evidence" value="ECO:0007669"/>
    <property type="project" value="InterPro"/>
</dbReference>
<dbReference type="STRING" id="4072.A0A2G2Y0A1"/>
<dbReference type="InterPro" id="IPR036514">
    <property type="entry name" value="SGNH_hydro_sf"/>
</dbReference>
<keyword evidence="4" id="KW-0325">Glycoprotein</keyword>
<evidence type="ECO:0000313" key="5">
    <source>
        <dbReference type="EMBL" id="PHT63162.1"/>
    </source>
</evidence>
<name>A0A2G2Y0A1_CAPAN</name>
<evidence type="ECO:0000256" key="2">
    <source>
        <dbReference type="ARBA" id="ARBA00022729"/>
    </source>
</evidence>
<protein>
    <recommendedName>
        <fullName evidence="7">Acetylajmalan esterase-like</fullName>
    </recommendedName>
</protein>
<proteinExistence type="inferred from homology"/>
<keyword evidence="2" id="KW-0732">Signal</keyword>
<comment type="caution">
    <text evidence="5">The sequence shown here is derived from an EMBL/GenBank/DDBJ whole genome shotgun (WGS) entry which is preliminary data.</text>
</comment>
<evidence type="ECO:0000256" key="1">
    <source>
        <dbReference type="ARBA" id="ARBA00008668"/>
    </source>
</evidence>
<dbReference type="Gramene" id="PHT63162">
    <property type="protein sequence ID" value="PHT63162"/>
    <property type="gene ID" value="T459_32971"/>
</dbReference>
<dbReference type="OMA" id="NCIRESH"/>
<evidence type="ECO:0000256" key="3">
    <source>
        <dbReference type="ARBA" id="ARBA00022801"/>
    </source>
</evidence>
<dbReference type="PANTHER" id="PTHR22835">
    <property type="entry name" value="ZINC FINGER FYVE DOMAIN CONTAINING PROTEIN"/>
    <property type="match status" value="1"/>
</dbReference>
<dbReference type="PANTHER" id="PTHR22835:SF647">
    <property type="entry name" value="ALPHA-L-FUCOSIDASE 2"/>
    <property type="match status" value="1"/>
</dbReference>
<organism evidence="5 6">
    <name type="scientific">Capsicum annuum</name>
    <name type="common">Capsicum pepper</name>
    <dbReference type="NCBI Taxonomy" id="4072"/>
    <lineage>
        <taxon>Eukaryota</taxon>
        <taxon>Viridiplantae</taxon>
        <taxon>Streptophyta</taxon>
        <taxon>Embryophyta</taxon>
        <taxon>Tracheophyta</taxon>
        <taxon>Spermatophyta</taxon>
        <taxon>Magnoliopsida</taxon>
        <taxon>eudicotyledons</taxon>
        <taxon>Gunneridae</taxon>
        <taxon>Pentapetalae</taxon>
        <taxon>asterids</taxon>
        <taxon>lamiids</taxon>
        <taxon>Solanales</taxon>
        <taxon>Solanaceae</taxon>
        <taxon>Solanoideae</taxon>
        <taxon>Capsiceae</taxon>
        <taxon>Capsicum</taxon>
    </lineage>
</organism>
<evidence type="ECO:0000313" key="6">
    <source>
        <dbReference type="Proteomes" id="UP000222542"/>
    </source>
</evidence>
<dbReference type="Pfam" id="PF00657">
    <property type="entry name" value="Lipase_GDSL"/>
    <property type="match status" value="2"/>
</dbReference>
<reference evidence="5 6" key="1">
    <citation type="journal article" date="2014" name="Nat. Genet.">
        <title>Genome sequence of the hot pepper provides insights into the evolution of pungency in Capsicum species.</title>
        <authorList>
            <person name="Kim S."/>
            <person name="Park M."/>
            <person name="Yeom S.I."/>
            <person name="Kim Y.M."/>
            <person name="Lee J.M."/>
            <person name="Lee H.A."/>
            <person name="Seo E."/>
            <person name="Choi J."/>
            <person name="Cheong K."/>
            <person name="Kim K.T."/>
            <person name="Jung K."/>
            <person name="Lee G.W."/>
            <person name="Oh S.K."/>
            <person name="Bae C."/>
            <person name="Kim S.B."/>
            <person name="Lee H.Y."/>
            <person name="Kim S.Y."/>
            <person name="Kim M.S."/>
            <person name="Kang B.C."/>
            <person name="Jo Y.D."/>
            <person name="Yang H.B."/>
            <person name="Jeong H.J."/>
            <person name="Kang W.H."/>
            <person name="Kwon J.K."/>
            <person name="Shin C."/>
            <person name="Lim J.Y."/>
            <person name="Park J.H."/>
            <person name="Huh J.H."/>
            <person name="Kim J.S."/>
            <person name="Kim B.D."/>
            <person name="Cohen O."/>
            <person name="Paran I."/>
            <person name="Suh M.C."/>
            <person name="Lee S.B."/>
            <person name="Kim Y.K."/>
            <person name="Shin Y."/>
            <person name="Noh S.J."/>
            <person name="Park J."/>
            <person name="Seo Y.S."/>
            <person name="Kwon S.Y."/>
            <person name="Kim H.A."/>
            <person name="Park J.M."/>
            <person name="Kim H.J."/>
            <person name="Choi S.B."/>
            <person name="Bosland P.W."/>
            <person name="Reeves G."/>
            <person name="Jo S.H."/>
            <person name="Lee B.W."/>
            <person name="Cho H.T."/>
            <person name="Choi H.S."/>
            <person name="Lee M.S."/>
            <person name="Yu Y."/>
            <person name="Do Choi Y."/>
            <person name="Park B.S."/>
            <person name="van Deynze A."/>
            <person name="Ashrafi H."/>
            <person name="Hill T."/>
            <person name="Kim W.T."/>
            <person name="Pai H.S."/>
            <person name="Ahn H.K."/>
            <person name="Yeam I."/>
            <person name="Giovannoni J.J."/>
            <person name="Rose J.K."/>
            <person name="Sorensen I."/>
            <person name="Lee S.J."/>
            <person name="Kim R.W."/>
            <person name="Choi I.Y."/>
            <person name="Choi B.S."/>
            <person name="Lim J.S."/>
            <person name="Lee Y.H."/>
            <person name="Choi D."/>
        </authorList>
    </citation>
    <scope>NUCLEOTIDE SEQUENCE [LARGE SCALE GENOMIC DNA]</scope>
    <source>
        <strain evidence="6">cv. CM334</strain>
    </source>
</reference>
<keyword evidence="3" id="KW-0378">Hydrolase</keyword>
<accession>A0A2G2Y0A1</accession>
<dbReference type="AlphaFoldDB" id="A0A2G2Y0A1"/>
<dbReference type="InterPro" id="IPR001087">
    <property type="entry name" value="GDSL"/>
</dbReference>
<dbReference type="EMBL" id="AYRZ02000043">
    <property type="protein sequence ID" value="PHT63162.1"/>
    <property type="molecule type" value="Genomic_DNA"/>
</dbReference>
<dbReference type="Gene3D" id="3.40.50.1110">
    <property type="entry name" value="SGNH hydrolase"/>
    <property type="match status" value="2"/>
</dbReference>